<keyword evidence="6" id="KW-1185">Reference proteome</keyword>
<name>A0A3N2DZD4_9GAMM</name>
<evidence type="ECO:0000256" key="4">
    <source>
        <dbReference type="ARBA" id="ARBA00023136"/>
    </source>
</evidence>
<evidence type="ECO:0000313" key="5">
    <source>
        <dbReference type="EMBL" id="ROS05233.1"/>
    </source>
</evidence>
<dbReference type="InterPro" id="IPR011042">
    <property type="entry name" value="6-blade_b-propeller_TolB-like"/>
</dbReference>
<dbReference type="Pfam" id="PF06977">
    <property type="entry name" value="SdiA-regulated"/>
    <property type="match status" value="1"/>
</dbReference>
<evidence type="ECO:0000256" key="2">
    <source>
        <dbReference type="ARBA" id="ARBA00009852"/>
    </source>
</evidence>
<proteinExistence type="inferred from homology"/>
<dbReference type="GO" id="GO:0005886">
    <property type="term" value="C:plasma membrane"/>
    <property type="evidence" value="ECO:0007669"/>
    <property type="project" value="UniProtKB-SubCell"/>
</dbReference>
<evidence type="ECO:0000256" key="3">
    <source>
        <dbReference type="ARBA" id="ARBA00022475"/>
    </source>
</evidence>
<organism evidence="5 6">
    <name type="scientific">Sinobacterium caligoides</name>
    <dbReference type="NCBI Taxonomy" id="933926"/>
    <lineage>
        <taxon>Bacteria</taxon>
        <taxon>Pseudomonadati</taxon>
        <taxon>Pseudomonadota</taxon>
        <taxon>Gammaproteobacteria</taxon>
        <taxon>Cellvibrionales</taxon>
        <taxon>Spongiibacteraceae</taxon>
        <taxon>Sinobacterium</taxon>
    </lineage>
</organism>
<reference evidence="5 6" key="1">
    <citation type="submission" date="2018-11" db="EMBL/GenBank/DDBJ databases">
        <title>Genomic Encyclopedia of Type Strains, Phase IV (KMG-IV): sequencing the most valuable type-strain genomes for metagenomic binning, comparative biology and taxonomic classification.</title>
        <authorList>
            <person name="Goeker M."/>
        </authorList>
    </citation>
    <scope>NUCLEOTIDE SEQUENCE [LARGE SCALE GENOMIC DNA]</scope>
    <source>
        <strain evidence="5 6">DSM 100316</strain>
    </source>
</reference>
<dbReference type="AlphaFoldDB" id="A0A3N2DZD4"/>
<accession>A0A3N2DZD4</accession>
<dbReference type="InterPro" id="IPR009722">
    <property type="entry name" value="YjiK/CarP"/>
</dbReference>
<comment type="similarity">
    <text evidence="2">Belongs to the YjiK family.</text>
</comment>
<sequence length="297" mass="33279">MINCYNNKTYMKMKMKKTSYKSVFAVLSVIISLALIRAVYASYSVPVGDGLKGYNVAVEAHLVEGVDNNLSGITFNDDTQRLWAVMNGPTQLLELDKKMNVLRKVKLVNFSDTEAVVYAGEGRFLIVDERLQSVVLVRIDADTKAVDRKDAKKFTLNVGGNKNKGWEGLAINRENNDIFVARERDPMQVIKIKGFLSSDGSLELEKYTEDIDNKLGMDDFSGLHFDQYTGHLMVLSDESRALAEIDGDANILGYMKLESGEHRLAEDLPQPEGVTTDDEGNIYIVSEPNLIYRFDRG</sequence>
<dbReference type="EMBL" id="RKHR01000003">
    <property type="protein sequence ID" value="ROS05233.1"/>
    <property type="molecule type" value="Genomic_DNA"/>
</dbReference>
<keyword evidence="3" id="KW-1003">Cell membrane</keyword>
<dbReference type="Gene3D" id="2.120.10.30">
    <property type="entry name" value="TolB, C-terminal domain"/>
    <property type="match status" value="1"/>
</dbReference>
<comment type="subcellular location">
    <subcellularLocation>
        <location evidence="1">Cell membrane</location>
    </subcellularLocation>
</comment>
<evidence type="ECO:0000256" key="1">
    <source>
        <dbReference type="ARBA" id="ARBA00004236"/>
    </source>
</evidence>
<dbReference type="Proteomes" id="UP000275394">
    <property type="component" value="Unassembled WGS sequence"/>
</dbReference>
<dbReference type="SUPFAM" id="SSF50956">
    <property type="entry name" value="Thermostable phytase (3-phytase)"/>
    <property type="match status" value="1"/>
</dbReference>
<gene>
    <name evidence="5" type="ORF">EDC56_0763</name>
</gene>
<comment type="caution">
    <text evidence="5">The sequence shown here is derived from an EMBL/GenBank/DDBJ whole genome shotgun (WGS) entry which is preliminary data.</text>
</comment>
<protein>
    <submittedName>
        <fullName evidence="5">Uncharacterized protein YjiK</fullName>
    </submittedName>
</protein>
<dbReference type="CDD" id="cd09971">
    <property type="entry name" value="SdiA-regulated"/>
    <property type="match status" value="1"/>
</dbReference>
<keyword evidence="4" id="KW-0472">Membrane</keyword>
<evidence type="ECO:0000313" key="6">
    <source>
        <dbReference type="Proteomes" id="UP000275394"/>
    </source>
</evidence>